<dbReference type="InterPro" id="IPR024291">
    <property type="entry name" value="DUF3829"/>
</dbReference>
<dbReference type="EMBL" id="QZWH01000026">
    <property type="protein sequence ID" value="RJT22260.1"/>
    <property type="molecule type" value="Genomic_DNA"/>
</dbReference>
<dbReference type="Proteomes" id="UP000276295">
    <property type="component" value="Unassembled WGS sequence"/>
</dbReference>
<name>A0A3A5K236_9ENTR</name>
<evidence type="ECO:0000313" key="2">
    <source>
        <dbReference type="Proteomes" id="UP000276295"/>
    </source>
</evidence>
<reference evidence="1 2" key="1">
    <citation type="submission" date="2018-09" db="EMBL/GenBank/DDBJ databases">
        <title>Draft genome sequence of Buttiauxella izardii CCUG 35510T.</title>
        <authorList>
            <person name="Salva-Serra F."/>
            <person name="Marathe N."/>
            <person name="Moore E."/>
            <person name="Stadler-Svensson L."/>
            <person name="Engstrom-Jakobsson H."/>
        </authorList>
    </citation>
    <scope>NUCLEOTIDE SEQUENCE [LARGE SCALE GENOMIC DNA]</scope>
    <source>
        <strain evidence="1 2">CCUG 35510</strain>
    </source>
</reference>
<dbReference type="Pfam" id="PF12889">
    <property type="entry name" value="DUF3829"/>
    <property type="match status" value="1"/>
</dbReference>
<keyword evidence="2" id="KW-1185">Reference proteome</keyword>
<organism evidence="1 2">
    <name type="scientific">Buttiauxella izardii</name>
    <dbReference type="NCBI Taxonomy" id="82991"/>
    <lineage>
        <taxon>Bacteria</taxon>
        <taxon>Pseudomonadati</taxon>
        <taxon>Pseudomonadota</taxon>
        <taxon>Gammaproteobacteria</taxon>
        <taxon>Enterobacterales</taxon>
        <taxon>Enterobacteriaceae</taxon>
        <taxon>Buttiauxella</taxon>
    </lineage>
</organism>
<proteinExistence type="predicted"/>
<dbReference type="OrthoDB" id="8004422at2"/>
<protein>
    <submittedName>
        <fullName evidence="1">DUF3829 domain-containing protein</fullName>
    </submittedName>
</protein>
<comment type="caution">
    <text evidence="1">The sequence shown here is derived from an EMBL/GenBank/DDBJ whole genome shotgun (WGS) entry which is preliminary data.</text>
</comment>
<accession>A0A3A5K236</accession>
<sequence length="221" mass="24930">MPVITMFIRKDALPAVFSALCLVLSLSGCDDKSPTVDLFATAPQSTNEPCQRQPEFIIDQNNGRYPLWPQSDGAENINYRTNELAKIEKDQGKTLKYYSLAIVIQANKTTQLLSEESFIPQEAQLQATALYSLIAAAQECYKAAPPSSNTQLTRYSFMLDAANEYSRFVEERIQRHWDKTPYSQSEKTQIGGMSEWMVKGSAGKVIRAYNKVIDDFNQLIH</sequence>
<dbReference type="AlphaFoldDB" id="A0A3A5K236"/>
<gene>
    <name evidence="1" type="ORF">D6029_12420</name>
</gene>
<evidence type="ECO:0000313" key="1">
    <source>
        <dbReference type="EMBL" id="RJT22260.1"/>
    </source>
</evidence>